<sequence>MFLSTVSSTRRPLPVGDYRQQFVIELSRPRPVGLRYLGWTSVSACHTWPIQEMVCSKVWRLPPVERVKSPTDISDAIRYRGGAVSTQVSLSSVALAVSHPASKPPATPDSEREIWVKAMD</sequence>
<organism evidence="1 2">
    <name type="scientific">Elysia marginata</name>
    <dbReference type="NCBI Taxonomy" id="1093978"/>
    <lineage>
        <taxon>Eukaryota</taxon>
        <taxon>Metazoa</taxon>
        <taxon>Spiralia</taxon>
        <taxon>Lophotrochozoa</taxon>
        <taxon>Mollusca</taxon>
        <taxon>Gastropoda</taxon>
        <taxon>Heterobranchia</taxon>
        <taxon>Euthyneura</taxon>
        <taxon>Panpulmonata</taxon>
        <taxon>Sacoglossa</taxon>
        <taxon>Placobranchoidea</taxon>
        <taxon>Plakobranchidae</taxon>
        <taxon>Elysia</taxon>
    </lineage>
</organism>
<protein>
    <submittedName>
        <fullName evidence="1">Uncharacterized protein</fullName>
    </submittedName>
</protein>
<comment type="caution">
    <text evidence="1">The sequence shown here is derived from an EMBL/GenBank/DDBJ whole genome shotgun (WGS) entry which is preliminary data.</text>
</comment>
<evidence type="ECO:0000313" key="1">
    <source>
        <dbReference type="EMBL" id="GFR80943.1"/>
    </source>
</evidence>
<keyword evidence="2" id="KW-1185">Reference proteome</keyword>
<dbReference type="Proteomes" id="UP000762676">
    <property type="component" value="Unassembled WGS sequence"/>
</dbReference>
<accession>A0AAV4G7J7</accession>
<gene>
    <name evidence="1" type="ORF">ElyMa_005912200</name>
</gene>
<reference evidence="1 2" key="1">
    <citation type="journal article" date="2021" name="Elife">
        <title>Chloroplast acquisition without the gene transfer in kleptoplastic sea slugs, Plakobranchus ocellatus.</title>
        <authorList>
            <person name="Maeda T."/>
            <person name="Takahashi S."/>
            <person name="Yoshida T."/>
            <person name="Shimamura S."/>
            <person name="Takaki Y."/>
            <person name="Nagai Y."/>
            <person name="Toyoda A."/>
            <person name="Suzuki Y."/>
            <person name="Arimoto A."/>
            <person name="Ishii H."/>
            <person name="Satoh N."/>
            <person name="Nishiyama T."/>
            <person name="Hasebe M."/>
            <person name="Maruyama T."/>
            <person name="Minagawa J."/>
            <person name="Obokata J."/>
            <person name="Shigenobu S."/>
        </authorList>
    </citation>
    <scope>NUCLEOTIDE SEQUENCE [LARGE SCALE GENOMIC DNA]</scope>
</reference>
<name>A0AAV4G7J7_9GAST</name>
<proteinExistence type="predicted"/>
<evidence type="ECO:0000313" key="2">
    <source>
        <dbReference type="Proteomes" id="UP000762676"/>
    </source>
</evidence>
<dbReference type="AlphaFoldDB" id="A0AAV4G7J7"/>
<dbReference type="EMBL" id="BMAT01011867">
    <property type="protein sequence ID" value="GFR80943.1"/>
    <property type="molecule type" value="Genomic_DNA"/>
</dbReference>